<dbReference type="EMBL" id="CP029619">
    <property type="protein sequence ID" value="AWN81627.1"/>
    <property type="molecule type" value="Genomic_DNA"/>
</dbReference>
<evidence type="ECO:0008006" key="3">
    <source>
        <dbReference type="Google" id="ProtNLM"/>
    </source>
</evidence>
<reference evidence="1 2" key="1">
    <citation type="submission" date="2018-05" db="EMBL/GenBank/DDBJ databases">
        <title>Candidatus Cardinium hertigii Genome Assembly.</title>
        <authorList>
            <person name="Showmaker K.C."/>
            <person name="Walden K.O."/>
            <person name="Fields C.J."/>
            <person name="Lambert K.N."/>
            <person name="Hudson M.E."/>
        </authorList>
    </citation>
    <scope>NUCLEOTIDE SEQUENCE [LARGE SCALE GENOMIC DNA]</scope>
    <source>
        <strain evidence="2">cHgTN10</strain>
    </source>
</reference>
<dbReference type="Proteomes" id="UP000245872">
    <property type="component" value="Chromosome"/>
</dbReference>
<dbReference type="KEGG" id="cher:DK880_00296"/>
<proteinExistence type="predicted"/>
<evidence type="ECO:0000313" key="1">
    <source>
        <dbReference type="EMBL" id="AWN81627.1"/>
    </source>
</evidence>
<organism evidence="1 2">
    <name type="scientific">Candidatus Cardinium hertigii</name>
    <dbReference type="NCBI Taxonomy" id="247481"/>
    <lineage>
        <taxon>Bacteria</taxon>
        <taxon>Pseudomonadati</taxon>
        <taxon>Bacteroidota</taxon>
        <taxon>Cytophagia</taxon>
        <taxon>Cytophagales</taxon>
        <taxon>Amoebophilaceae</taxon>
        <taxon>Candidatus Cardinium</taxon>
    </lineage>
</organism>
<protein>
    <recommendedName>
        <fullName evidence="3">DUF3108 domain-containing protein</fullName>
    </recommendedName>
</protein>
<name>A0A2Z3L847_9BACT</name>
<dbReference type="OrthoDB" id="9808473at2"/>
<gene>
    <name evidence="1" type="ORF">DK880_00296</name>
</gene>
<dbReference type="Pfam" id="PF11306">
    <property type="entry name" value="DUF3108"/>
    <property type="match status" value="1"/>
</dbReference>
<accession>A0A2Z3L847</accession>
<evidence type="ECO:0000313" key="2">
    <source>
        <dbReference type="Proteomes" id="UP000245872"/>
    </source>
</evidence>
<keyword evidence="2" id="KW-1185">Reference proteome</keyword>
<dbReference type="AlphaFoldDB" id="A0A2Z3L847"/>
<sequence>MYSCSFLFRFVRYIQKLGSSFLLLVGILCVQLQMAHTAVLPFQLGEALTYHAYFFGIQAGTATMQVDDQVHSCNEQSCYKIQVKGISNKAVALLGFKVSHSYESYLDVDARPHKFFARIQDNDYIREESINFDYKGKKANMTVAESTHNMKQVENYFPFGSDEAPIWDMVSMICALRSIDVSKLEVGQHLSFGFLLDGRAMQEGILFLGKKTITTKLGSILTNVFAPIIPTKGTIFAGERPIELFIADDAHKVPIKLRVNLIVGSVEMELASYKGLNGILFPENQ</sequence>
<dbReference type="InterPro" id="IPR021457">
    <property type="entry name" value="DUF3108"/>
</dbReference>